<dbReference type="EMBL" id="MDYX01000024">
    <property type="protein sequence ID" value="KAF9629029.1"/>
    <property type="molecule type" value="Genomic_DNA"/>
</dbReference>
<gene>
    <name evidence="1" type="ORF">BFW01_g10232</name>
</gene>
<protein>
    <recommendedName>
        <fullName evidence="3">Zona occludens toxin N-terminal domain-containing protein</fullName>
    </recommendedName>
</protein>
<accession>A0A8H7INY2</accession>
<proteinExistence type="predicted"/>
<evidence type="ECO:0000313" key="2">
    <source>
        <dbReference type="Proteomes" id="UP000627934"/>
    </source>
</evidence>
<dbReference type="SUPFAM" id="SSF52540">
    <property type="entry name" value="P-loop containing nucleoside triphosphate hydrolases"/>
    <property type="match status" value="1"/>
</dbReference>
<dbReference type="AlphaFoldDB" id="A0A8H7INY2"/>
<reference evidence="1" key="1">
    <citation type="submission" date="2016-08" db="EMBL/GenBank/DDBJ databases">
        <authorList>
            <person name="Yan J."/>
        </authorList>
    </citation>
    <scope>NUCLEOTIDE SEQUENCE</scope>
    <source>
        <strain evidence="1">CSS-01s</strain>
    </source>
</reference>
<organism evidence="1 2">
    <name type="scientific">Lasiodiplodia theobromae</name>
    <dbReference type="NCBI Taxonomy" id="45133"/>
    <lineage>
        <taxon>Eukaryota</taxon>
        <taxon>Fungi</taxon>
        <taxon>Dikarya</taxon>
        <taxon>Ascomycota</taxon>
        <taxon>Pezizomycotina</taxon>
        <taxon>Dothideomycetes</taxon>
        <taxon>Dothideomycetes incertae sedis</taxon>
        <taxon>Botryosphaeriales</taxon>
        <taxon>Botryosphaeriaceae</taxon>
        <taxon>Lasiodiplodia</taxon>
    </lineage>
</organism>
<dbReference type="InterPro" id="IPR027417">
    <property type="entry name" value="P-loop_NTPase"/>
</dbReference>
<name>A0A8H7INY2_9PEZI</name>
<evidence type="ECO:0000313" key="1">
    <source>
        <dbReference type="EMBL" id="KAF9629029.1"/>
    </source>
</evidence>
<dbReference type="Gene3D" id="3.40.50.300">
    <property type="entry name" value="P-loop containing nucleotide triphosphate hydrolases"/>
    <property type="match status" value="1"/>
</dbReference>
<comment type="caution">
    <text evidence="1">The sequence shown here is derived from an EMBL/GenBank/DDBJ whole genome shotgun (WGS) entry which is preliminary data.</text>
</comment>
<reference evidence="1" key="2">
    <citation type="journal article" date="2018" name="DNA Res.">
        <title>Comparative genome and transcriptome analyses reveal adaptations to opportunistic infections in woody plant degrading pathogens of Botryosphaeriaceae.</title>
        <authorList>
            <person name="Yan J.Y."/>
            <person name="Zhao W.S."/>
            <person name="Chen Z."/>
            <person name="Xing Q.K."/>
            <person name="Zhang W."/>
            <person name="Chethana K.W.T."/>
            <person name="Xue M.F."/>
            <person name="Xu J.P."/>
            <person name="Phillips A.J.L."/>
            <person name="Wang Y."/>
            <person name="Liu J.H."/>
            <person name="Liu M."/>
            <person name="Zhou Y."/>
            <person name="Jayawardena R.S."/>
            <person name="Manawasinghe I.S."/>
            <person name="Huang J.B."/>
            <person name="Qiao G.H."/>
            <person name="Fu C.Y."/>
            <person name="Guo F.F."/>
            <person name="Dissanayake A.J."/>
            <person name="Peng Y.L."/>
            <person name="Hyde K.D."/>
            <person name="Li X.H."/>
        </authorList>
    </citation>
    <scope>NUCLEOTIDE SEQUENCE</scope>
    <source>
        <strain evidence="1">CSS-01s</strain>
    </source>
</reference>
<sequence>MIKAERLGVLQSPASTLILHYGEYTTSQSFRPCDFAFLSNLNKELSGDISRPSVTVLVSPSNYPSMRVQYTAIPGVTVQPFLIQPAELTASMMLALMGVSKTDSPPLYVNQITNILRQVSSETSGPFCYDTFRKRLGGTEFSNLQWQYLSQRLELLESFIDLSGKSAKTGFVPGQVTIIDLSCPFVDEKTACLLFNIGMNTFMQSTESRGKLVVLDEAHKYMHNTAGAKELTSQLLSMIRQQRHFGLRVVVATQEPYVSPQLIDLCSMIIVHRFSSPAWLEVLKKHIATDAEDVEALFQEISELQTGEAIVFAPTAVLSYDGSQLQKSGGRRFKVAVRKRITWDSGRSILSV</sequence>
<evidence type="ECO:0008006" key="3">
    <source>
        <dbReference type="Google" id="ProtNLM"/>
    </source>
</evidence>
<dbReference type="Proteomes" id="UP000627934">
    <property type="component" value="Unassembled WGS sequence"/>
</dbReference>